<feature type="transmembrane region" description="Helical" evidence="1">
    <location>
        <begin position="6"/>
        <end position="24"/>
    </location>
</feature>
<proteinExistence type="predicted"/>
<sequence>MKILSYYFLAIGTFFLITYMMMTISKITKNKKGGAAKIFLVFIVGIAFICSGAVVYLKSPFFLKNLSQATRNTLKHKSENSAQQNSNRINTQKPVTGFDSAGSVRPKVYYPLLKSWGDKGERIYTDADNTKTYVDGAYTVVMLPEGMRASITDDDGASVYLPEKGYRNRKRMYTDYNYSISKIDGAIYVDILKGVTFDDQYHVGGKTSEQIQSFAADDSRAKMSYIDYIYSKWPLQKPKKIVDNPLLVGNWKYESKDLLDNTHTLIQMSYSKDGFVTIDTSLINGLPGMAKYKLEPLGKNTYKLYLYPTTVKADSNGGGTFVASDPIKRNFLVYMNSKDSFDLVFFDDKLQRRDLKMQRN</sequence>
<dbReference type="EMBL" id="AWTC01000008">
    <property type="protein sequence ID" value="EST11997.1"/>
    <property type="molecule type" value="Genomic_DNA"/>
</dbReference>
<dbReference type="RefSeq" id="WP_023510233.1">
    <property type="nucleotide sequence ID" value="NZ_AWTC01000008.1"/>
</dbReference>
<keyword evidence="1" id="KW-1133">Transmembrane helix</keyword>
<gene>
    <name evidence="2" type="ORF">P343_09885</name>
</gene>
<protein>
    <submittedName>
        <fullName evidence="2">Uncharacterized protein</fullName>
    </submittedName>
</protein>
<evidence type="ECO:0000313" key="2">
    <source>
        <dbReference type="EMBL" id="EST11997.1"/>
    </source>
</evidence>
<evidence type="ECO:0000256" key="1">
    <source>
        <dbReference type="SAM" id="Phobius"/>
    </source>
</evidence>
<dbReference type="PATRIC" id="fig|1395513.3.peg.1993"/>
<evidence type="ECO:0000313" key="3">
    <source>
        <dbReference type="Proteomes" id="UP000018296"/>
    </source>
</evidence>
<dbReference type="OrthoDB" id="9815923at2"/>
<name>V6IXD5_9BACL</name>
<organism evidence="2 3">
    <name type="scientific">Sporolactobacillus laevolacticus DSM 442</name>
    <dbReference type="NCBI Taxonomy" id="1395513"/>
    <lineage>
        <taxon>Bacteria</taxon>
        <taxon>Bacillati</taxon>
        <taxon>Bacillota</taxon>
        <taxon>Bacilli</taxon>
        <taxon>Bacillales</taxon>
        <taxon>Sporolactobacillaceae</taxon>
        <taxon>Sporolactobacillus</taxon>
    </lineage>
</organism>
<comment type="caution">
    <text evidence="2">The sequence shown here is derived from an EMBL/GenBank/DDBJ whole genome shotgun (WGS) entry which is preliminary data.</text>
</comment>
<dbReference type="AlphaFoldDB" id="V6IXD5"/>
<dbReference type="STRING" id="1395513.P343_09885"/>
<keyword evidence="1" id="KW-0472">Membrane</keyword>
<dbReference type="Proteomes" id="UP000018296">
    <property type="component" value="Unassembled WGS sequence"/>
</dbReference>
<accession>V6IXD5</accession>
<keyword evidence="1" id="KW-0812">Transmembrane</keyword>
<reference evidence="2 3" key="1">
    <citation type="journal article" date="2013" name="Genome Announc.">
        <title>Genome Sequence of Sporolactobacillus laevolacticus DSM442, an Efficient Polymer-Grade D-Lactate Producer from Agricultural Waste Cottonseed as a Nitrogen Source.</title>
        <authorList>
            <person name="Wang H."/>
            <person name="Wang L."/>
            <person name="Ju J."/>
            <person name="Yu B."/>
            <person name="Ma Y."/>
        </authorList>
    </citation>
    <scope>NUCLEOTIDE SEQUENCE [LARGE SCALE GENOMIC DNA]</scope>
    <source>
        <strain evidence="2 3">DSM 442</strain>
    </source>
</reference>
<keyword evidence="3" id="KW-1185">Reference proteome</keyword>
<feature type="transmembrane region" description="Helical" evidence="1">
    <location>
        <begin position="36"/>
        <end position="57"/>
    </location>
</feature>